<keyword evidence="1" id="KW-0282">Flagellum</keyword>
<evidence type="ECO:0000313" key="2">
    <source>
        <dbReference type="Proteomes" id="UP000248975"/>
    </source>
</evidence>
<dbReference type="EMBL" id="QFQS01000002">
    <property type="protein sequence ID" value="PZQ97602.1"/>
    <property type="molecule type" value="Genomic_DNA"/>
</dbReference>
<reference evidence="1 2" key="1">
    <citation type="submission" date="2017-08" db="EMBL/GenBank/DDBJ databases">
        <title>Infants hospitalized years apart are colonized by the same room-sourced microbial strains.</title>
        <authorList>
            <person name="Brooks B."/>
            <person name="Olm M.R."/>
            <person name="Firek B.A."/>
            <person name="Baker R."/>
            <person name="Thomas B.C."/>
            <person name="Morowitz M.J."/>
            <person name="Banfield J.F."/>
        </authorList>
    </citation>
    <scope>NUCLEOTIDE SEQUENCE [LARGE SCALE GENOMIC DNA]</scope>
    <source>
        <strain evidence="1">S2_003_000_R2_11</strain>
    </source>
</reference>
<dbReference type="Proteomes" id="UP000248975">
    <property type="component" value="Unassembled WGS sequence"/>
</dbReference>
<accession>A0A2W5S9F5</accession>
<dbReference type="Gene3D" id="1.10.3700.10">
    <property type="entry name" value="AGR C 984p-like"/>
    <property type="match status" value="1"/>
</dbReference>
<protein>
    <submittedName>
        <fullName evidence="1">Flagellar protein</fullName>
    </submittedName>
</protein>
<sequence>MSFSPVVPFGGYAGWAFLKRTMESQTRAFEASSTLKNEEAYFREKIGTVKTAEDLVSDRRLLKVALGAFGLDADINNRFFIRKVLEEGTLDTKALANRLSDKAYRDLSSTFGFGDLGIPATQVSTFADKIIARYQDRQFEIAVGERSDSLRIALSAEREVPALAAKTGSDDTRWYTMMGSAPMRKLFQTAFGLPSSFAAIDIDQQLGVFKAKAEQFFGSDSFSQFAEPEKLQTLLRRYLVLSDQGVSASSYGRAGAALQLLQAGNGGVSGILSLLA</sequence>
<dbReference type="InterPro" id="IPR010626">
    <property type="entry name" value="DUF1217"/>
</dbReference>
<dbReference type="InterPro" id="IPR023157">
    <property type="entry name" value="AGR-C-984p-like_sf"/>
</dbReference>
<keyword evidence="1" id="KW-0969">Cilium</keyword>
<dbReference type="Pfam" id="PF06748">
    <property type="entry name" value="DUF1217"/>
    <property type="match status" value="1"/>
</dbReference>
<gene>
    <name evidence="1" type="ORF">DI533_10485</name>
</gene>
<organism evidence="1 2">
    <name type="scientific">Cereibacter sphaeroides</name>
    <name type="common">Rhodobacter sphaeroides</name>
    <dbReference type="NCBI Taxonomy" id="1063"/>
    <lineage>
        <taxon>Bacteria</taxon>
        <taxon>Pseudomonadati</taxon>
        <taxon>Pseudomonadota</taxon>
        <taxon>Alphaproteobacteria</taxon>
        <taxon>Rhodobacterales</taxon>
        <taxon>Paracoccaceae</taxon>
        <taxon>Cereibacter</taxon>
    </lineage>
</organism>
<keyword evidence="1" id="KW-0966">Cell projection</keyword>
<dbReference type="AlphaFoldDB" id="A0A2W5S9F5"/>
<evidence type="ECO:0000313" key="1">
    <source>
        <dbReference type="EMBL" id="PZQ97602.1"/>
    </source>
</evidence>
<proteinExistence type="predicted"/>
<dbReference type="SUPFAM" id="SSF158837">
    <property type="entry name" value="AGR C 984p-like"/>
    <property type="match status" value="1"/>
</dbReference>
<name>A0A2W5S9F5_CERSP</name>
<comment type="caution">
    <text evidence="1">The sequence shown here is derived from an EMBL/GenBank/DDBJ whole genome shotgun (WGS) entry which is preliminary data.</text>
</comment>